<proteinExistence type="predicted"/>
<comment type="caution">
    <text evidence="1">The sequence shown here is derived from an EMBL/GenBank/DDBJ whole genome shotgun (WGS) entry which is preliminary data.</text>
</comment>
<gene>
    <name evidence="1" type="ORF">BDM02DRAFT_3098315</name>
</gene>
<accession>A0ACB6ZD82</accession>
<dbReference type="Proteomes" id="UP000886501">
    <property type="component" value="Unassembled WGS sequence"/>
</dbReference>
<keyword evidence="2" id="KW-1185">Reference proteome</keyword>
<evidence type="ECO:0000313" key="1">
    <source>
        <dbReference type="EMBL" id="KAF9647355.1"/>
    </source>
</evidence>
<organism evidence="1 2">
    <name type="scientific">Thelephora ganbajun</name>
    <name type="common">Ganba fungus</name>
    <dbReference type="NCBI Taxonomy" id="370292"/>
    <lineage>
        <taxon>Eukaryota</taxon>
        <taxon>Fungi</taxon>
        <taxon>Dikarya</taxon>
        <taxon>Basidiomycota</taxon>
        <taxon>Agaricomycotina</taxon>
        <taxon>Agaricomycetes</taxon>
        <taxon>Thelephorales</taxon>
        <taxon>Thelephoraceae</taxon>
        <taxon>Thelephora</taxon>
    </lineage>
</organism>
<reference evidence="1" key="2">
    <citation type="journal article" date="2020" name="Nat. Commun.">
        <title>Large-scale genome sequencing of mycorrhizal fungi provides insights into the early evolution of symbiotic traits.</title>
        <authorList>
            <person name="Miyauchi S."/>
            <person name="Kiss E."/>
            <person name="Kuo A."/>
            <person name="Drula E."/>
            <person name="Kohler A."/>
            <person name="Sanchez-Garcia M."/>
            <person name="Morin E."/>
            <person name="Andreopoulos B."/>
            <person name="Barry K.W."/>
            <person name="Bonito G."/>
            <person name="Buee M."/>
            <person name="Carver A."/>
            <person name="Chen C."/>
            <person name="Cichocki N."/>
            <person name="Clum A."/>
            <person name="Culley D."/>
            <person name="Crous P.W."/>
            <person name="Fauchery L."/>
            <person name="Girlanda M."/>
            <person name="Hayes R.D."/>
            <person name="Keri Z."/>
            <person name="LaButti K."/>
            <person name="Lipzen A."/>
            <person name="Lombard V."/>
            <person name="Magnuson J."/>
            <person name="Maillard F."/>
            <person name="Murat C."/>
            <person name="Nolan M."/>
            <person name="Ohm R.A."/>
            <person name="Pangilinan J."/>
            <person name="Pereira M.F."/>
            <person name="Perotto S."/>
            <person name="Peter M."/>
            <person name="Pfister S."/>
            <person name="Riley R."/>
            <person name="Sitrit Y."/>
            <person name="Stielow J.B."/>
            <person name="Szollosi G."/>
            <person name="Zifcakova L."/>
            <person name="Stursova M."/>
            <person name="Spatafora J.W."/>
            <person name="Tedersoo L."/>
            <person name="Vaario L.M."/>
            <person name="Yamada A."/>
            <person name="Yan M."/>
            <person name="Wang P."/>
            <person name="Xu J."/>
            <person name="Bruns T."/>
            <person name="Baldrian P."/>
            <person name="Vilgalys R."/>
            <person name="Dunand C."/>
            <person name="Henrissat B."/>
            <person name="Grigoriev I.V."/>
            <person name="Hibbett D."/>
            <person name="Nagy L.G."/>
            <person name="Martin F.M."/>
        </authorList>
    </citation>
    <scope>NUCLEOTIDE SEQUENCE</scope>
    <source>
        <strain evidence="1">P2</strain>
    </source>
</reference>
<sequence length="234" mass="27035">KVCHHLVSLAASLKSFLQLDDEFSDFYMKEYHKVPPAEILTYVKRELVHRVLRLMFSGRFCEAHDHGIVTECADWIARRWFPWLVCHSADYPERALTATIRFLADFPCIHCLVLKSQIGDLGLPVDMGRHKNVRKYPAAAMKRAQKRIFKKGGRINYRGVEDELTKTGSWVPTENGYYVSLGIQPFELLVVDILHDFEIGVLKMVFAHLIRILYSVGPEKVQELNRRQVVPKTP</sequence>
<dbReference type="EMBL" id="MU118036">
    <property type="protein sequence ID" value="KAF9647355.1"/>
    <property type="molecule type" value="Genomic_DNA"/>
</dbReference>
<name>A0ACB6ZD82_THEGA</name>
<evidence type="ECO:0000313" key="2">
    <source>
        <dbReference type="Proteomes" id="UP000886501"/>
    </source>
</evidence>
<protein>
    <submittedName>
        <fullName evidence="1">Uncharacterized protein</fullName>
    </submittedName>
</protein>
<feature type="non-terminal residue" evidence="1">
    <location>
        <position position="1"/>
    </location>
</feature>
<reference evidence="1" key="1">
    <citation type="submission" date="2019-10" db="EMBL/GenBank/DDBJ databases">
        <authorList>
            <consortium name="DOE Joint Genome Institute"/>
            <person name="Kuo A."/>
            <person name="Miyauchi S."/>
            <person name="Kiss E."/>
            <person name="Drula E."/>
            <person name="Kohler A."/>
            <person name="Sanchez-Garcia M."/>
            <person name="Andreopoulos B."/>
            <person name="Barry K.W."/>
            <person name="Bonito G."/>
            <person name="Buee M."/>
            <person name="Carver A."/>
            <person name="Chen C."/>
            <person name="Cichocki N."/>
            <person name="Clum A."/>
            <person name="Culley D."/>
            <person name="Crous P.W."/>
            <person name="Fauchery L."/>
            <person name="Girlanda M."/>
            <person name="Hayes R."/>
            <person name="Keri Z."/>
            <person name="Labutti K."/>
            <person name="Lipzen A."/>
            <person name="Lombard V."/>
            <person name="Magnuson J."/>
            <person name="Maillard F."/>
            <person name="Morin E."/>
            <person name="Murat C."/>
            <person name="Nolan M."/>
            <person name="Ohm R."/>
            <person name="Pangilinan J."/>
            <person name="Pereira M."/>
            <person name="Perotto S."/>
            <person name="Peter M."/>
            <person name="Riley R."/>
            <person name="Sitrit Y."/>
            <person name="Stielow B."/>
            <person name="Szollosi G."/>
            <person name="Zifcakova L."/>
            <person name="Stursova M."/>
            <person name="Spatafora J.W."/>
            <person name="Tedersoo L."/>
            <person name="Vaario L.-M."/>
            <person name="Yamada A."/>
            <person name="Yan M."/>
            <person name="Wang P."/>
            <person name="Xu J."/>
            <person name="Bruns T."/>
            <person name="Baldrian P."/>
            <person name="Vilgalys R."/>
            <person name="Henrissat B."/>
            <person name="Grigoriev I.V."/>
            <person name="Hibbett D."/>
            <person name="Nagy L.G."/>
            <person name="Martin F.M."/>
        </authorList>
    </citation>
    <scope>NUCLEOTIDE SEQUENCE</scope>
    <source>
        <strain evidence="1">P2</strain>
    </source>
</reference>